<evidence type="ECO:0000256" key="9">
    <source>
        <dbReference type="ARBA" id="ARBA00022840"/>
    </source>
</evidence>
<dbReference type="SMART" id="SM00387">
    <property type="entry name" value="HATPase_c"/>
    <property type="match status" value="1"/>
</dbReference>
<dbReference type="PANTHER" id="PTHR43711:SF26">
    <property type="entry name" value="SENSOR HISTIDINE KINASE RCSC"/>
    <property type="match status" value="1"/>
</dbReference>
<dbReference type="GO" id="GO:0000155">
    <property type="term" value="F:phosphorelay sensor kinase activity"/>
    <property type="evidence" value="ECO:0007669"/>
    <property type="project" value="InterPro"/>
</dbReference>
<evidence type="ECO:0000256" key="6">
    <source>
        <dbReference type="ARBA" id="ARBA00022679"/>
    </source>
</evidence>
<dbReference type="GO" id="GO:0005886">
    <property type="term" value="C:plasma membrane"/>
    <property type="evidence" value="ECO:0007669"/>
    <property type="project" value="UniProtKB-SubCell"/>
</dbReference>
<keyword evidence="4" id="KW-1003">Cell membrane</keyword>
<dbReference type="Pfam" id="PF00989">
    <property type="entry name" value="PAS"/>
    <property type="match status" value="1"/>
</dbReference>
<dbReference type="SMART" id="SM00091">
    <property type="entry name" value="PAS"/>
    <property type="match status" value="1"/>
</dbReference>
<dbReference type="EC" id="2.7.13.3" evidence="3"/>
<dbReference type="Proteomes" id="UP000176923">
    <property type="component" value="Unassembled WGS sequence"/>
</dbReference>
<keyword evidence="6" id="KW-0808">Transferase</keyword>
<dbReference type="InterPro" id="IPR003661">
    <property type="entry name" value="HisK_dim/P_dom"/>
</dbReference>
<dbReference type="Pfam" id="PF00512">
    <property type="entry name" value="HisKA"/>
    <property type="match status" value="1"/>
</dbReference>
<evidence type="ECO:0000256" key="5">
    <source>
        <dbReference type="ARBA" id="ARBA00022553"/>
    </source>
</evidence>
<dbReference type="GO" id="GO:0005524">
    <property type="term" value="F:ATP binding"/>
    <property type="evidence" value="ECO:0007669"/>
    <property type="project" value="UniProtKB-KW"/>
</dbReference>
<evidence type="ECO:0000259" key="13">
    <source>
        <dbReference type="PROSITE" id="PS50112"/>
    </source>
</evidence>
<dbReference type="Gene3D" id="3.30.565.10">
    <property type="entry name" value="Histidine kinase-like ATPase, C-terminal domain"/>
    <property type="match status" value="1"/>
</dbReference>
<dbReference type="PROSITE" id="PS50109">
    <property type="entry name" value="HIS_KIN"/>
    <property type="match status" value="1"/>
</dbReference>
<organism evidence="14 15">
    <name type="scientific">Candidatus Gottesmanbacteria bacterium RIFCSPHIGHO2_02_FULL_39_11</name>
    <dbReference type="NCBI Taxonomy" id="1798382"/>
    <lineage>
        <taxon>Bacteria</taxon>
        <taxon>Candidatus Gottesmaniibacteriota</taxon>
    </lineage>
</organism>
<dbReference type="InterPro" id="IPR004358">
    <property type="entry name" value="Sig_transdc_His_kin-like_C"/>
</dbReference>
<evidence type="ECO:0000259" key="12">
    <source>
        <dbReference type="PROSITE" id="PS50109"/>
    </source>
</evidence>
<feature type="domain" description="PAS" evidence="13">
    <location>
        <begin position="20"/>
        <end position="93"/>
    </location>
</feature>
<comment type="catalytic activity">
    <reaction evidence="1">
        <text>ATP + protein L-histidine = ADP + protein N-phospho-L-histidine.</text>
        <dbReference type="EC" id="2.7.13.3"/>
    </reaction>
</comment>
<evidence type="ECO:0000313" key="14">
    <source>
        <dbReference type="EMBL" id="OGG13187.1"/>
    </source>
</evidence>
<dbReference type="InterPro" id="IPR035965">
    <property type="entry name" value="PAS-like_dom_sf"/>
</dbReference>
<accession>A0A1F5ZM59</accession>
<evidence type="ECO:0000256" key="4">
    <source>
        <dbReference type="ARBA" id="ARBA00022475"/>
    </source>
</evidence>
<evidence type="ECO:0000256" key="2">
    <source>
        <dbReference type="ARBA" id="ARBA00004236"/>
    </source>
</evidence>
<dbReference type="NCBIfam" id="TIGR00229">
    <property type="entry name" value="sensory_box"/>
    <property type="match status" value="1"/>
</dbReference>
<proteinExistence type="predicted"/>
<evidence type="ECO:0000256" key="11">
    <source>
        <dbReference type="ARBA" id="ARBA00023136"/>
    </source>
</evidence>
<evidence type="ECO:0000256" key="1">
    <source>
        <dbReference type="ARBA" id="ARBA00000085"/>
    </source>
</evidence>
<dbReference type="PANTHER" id="PTHR43711">
    <property type="entry name" value="TWO-COMPONENT HISTIDINE KINASE"/>
    <property type="match status" value="1"/>
</dbReference>
<dbReference type="EMBL" id="MFJL01000039">
    <property type="protein sequence ID" value="OGG13187.1"/>
    <property type="molecule type" value="Genomic_DNA"/>
</dbReference>
<dbReference type="SUPFAM" id="SSF55785">
    <property type="entry name" value="PYP-like sensor domain (PAS domain)"/>
    <property type="match status" value="1"/>
</dbReference>
<dbReference type="STRING" id="1798382.A3D77_00505"/>
<dbReference type="InterPro" id="IPR050736">
    <property type="entry name" value="Sensor_HK_Regulatory"/>
</dbReference>
<dbReference type="SUPFAM" id="SSF47384">
    <property type="entry name" value="Homodimeric domain of signal transducing histidine kinase"/>
    <property type="match status" value="1"/>
</dbReference>
<sequence>MQTLPHITPPITLEKELIEERDLLFSILSSMGEGLFVVDRDGKIVLLNTVAQKMLQIGEDATGENFIDVVISLKGEEQIPVVDHFLNRVLKQGQVVIIELSDDFFFKSKSGPPIPVAVTASPLKGEDLSGAVIVFHDVTKEKNVDKVKSEFLSVAAHQLRTPLGVMRWNLELMLNSDQKVMTGEKTKETLLQIYKSNQRMIKLVNDLLSVSRIDQEKVMDRPSLTDVVQVTKDVISELTIDAEKKGVRIQFEENPGIPKMMIDSGRFRDIMVNLIANGIKYNIKDGKVTILLSTDGTGITLAVSDTGIGIPDKDRPRIFQKFFRAENAVLNATEGSGLGLYLVRSYVEGWGGQIGFESEMGKGSTFTIKLPVKIEALTS</sequence>
<dbReference type="FunFam" id="3.30.565.10:FF:000023">
    <property type="entry name" value="PAS domain-containing sensor histidine kinase"/>
    <property type="match status" value="1"/>
</dbReference>
<dbReference type="SUPFAM" id="SSF55874">
    <property type="entry name" value="ATPase domain of HSP90 chaperone/DNA topoisomerase II/histidine kinase"/>
    <property type="match status" value="1"/>
</dbReference>
<keyword evidence="9" id="KW-0067">ATP-binding</keyword>
<protein>
    <recommendedName>
        <fullName evidence="3">histidine kinase</fullName>
        <ecNumber evidence="3">2.7.13.3</ecNumber>
    </recommendedName>
</protein>
<comment type="caution">
    <text evidence="14">The sequence shown here is derived from an EMBL/GenBank/DDBJ whole genome shotgun (WGS) entry which is preliminary data.</text>
</comment>
<keyword evidence="10" id="KW-0902">Two-component regulatory system</keyword>
<dbReference type="InterPro" id="IPR005467">
    <property type="entry name" value="His_kinase_dom"/>
</dbReference>
<evidence type="ECO:0000256" key="8">
    <source>
        <dbReference type="ARBA" id="ARBA00022777"/>
    </source>
</evidence>
<keyword evidence="8" id="KW-0418">Kinase</keyword>
<dbReference type="InterPro" id="IPR036890">
    <property type="entry name" value="HATPase_C_sf"/>
</dbReference>
<dbReference type="AlphaFoldDB" id="A0A1F5ZM59"/>
<dbReference type="CDD" id="cd00130">
    <property type="entry name" value="PAS"/>
    <property type="match status" value="1"/>
</dbReference>
<feature type="domain" description="Histidine kinase" evidence="12">
    <location>
        <begin position="154"/>
        <end position="374"/>
    </location>
</feature>
<reference evidence="14 15" key="1">
    <citation type="journal article" date="2016" name="Nat. Commun.">
        <title>Thousands of microbial genomes shed light on interconnected biogeochemical processes in an aquifer system.</title>
        <authorList>
            <person name="Anantharaman K."/>
            <person name="Brown C.T."/>
            <person name="Hug L.A."/>
            <person name="Sharon I."/>
            <person name="Castelle C.J."/>
            <person name="Probst A.J."/>
            <person name="Thomas B.C."/>
            <person name="Singh A."/>
            <person name="Wilkins M.J."/>
            <person name="Karaoz U."/>
            <person name="Brodie E.L."/>
            <person name="Williams K.H."/>
            <person name="Hubbard S.S."/>
            <person name="Banfield J.F."/>
        </authorList>
    </citation>
    <scope>NUCLEOTIDE SEQUENCE [LARGE SCALE GENOMIC DNA]</scope>
</reference>
<dbReference type="CDD" id="cd00075">
    <property type="entry name" value="HATPase"/>
    <property type="match status" value="1"/>
</dbReference>
<dbReference type="InterPro" id="IPR036097">
    <property type="entry name" value="HisK_dim/P_sf"/>
</dbReference>
<name>A0A1F5ZM59_9BACT</name>
<dbReference type="SMART" id="SM00388">
    <property type="entry name" value="HisKA"/>
    <property type="match status" value="1"/>
</dbReference>
<dbReference type="Pfam" id="PF02518">
    <property type="entry name" value="HATPase_c"/>
    <property type="match status" value="1"/>
</dbReference>
<dbReference type="CDD" id="cd00082">
    <property type="entry name" value="HisKA"/>
    <property type="match status" value="1"/>
</dbReference>
<keyword evidence="11" id="KW-0472">Membrane</keyword>
<dbReference type="InterPro" id="IPR000014">
    <property type="entry name" value="PAS"/>
</dbReference>
<dbReference type="InterPro" id="IPR013767">
    <property type="entry name" value="PAS_fold"/>
</dbReference>
<dbReference type="PROSITE" id="PS50112">
    <property type="entry name" value="PAS"/>
    <property type="match status" value="1"/>
</dbReference>
<dbReference type="Gene3D" id="3.30.450.20">
    <property type="entry name" value="PAS domain"/>
    <property type="match status" value="1"/>
</dbReference>
<evidence type="ECO:0000256" key="3">
    <source>
        <dbReference type="ARBA" id="ARBA00012438"/>
    </source>
</evidence>
<dbReference type="InterPro" id="IPR003594">
    <property type="entry name" value="HATPase_dom"/>
</dbReference>
<dbReference type="Gene3D" id="1.10.287.130">
    <property type="match status" value="1"/>
</dbReference>
<evidence type="ECO:0000256" key="10">
    <source>
        <dbReference type="ARBA" id="ARBA00023012"/>
    </source>
</evidence>
<dbReference type="PRINTS" id="PR00344">
    <property type="entry name" value="BCTRLSENSOR"/>
</dbReference>
<keyword evidence="7" id="KW-0547">Nucleotide-binding</keyword>
<keyword evidence="5" id="KW-0597">Phosphoprotein</keyword>
<gene>
    <name evidence="14" type="ORF">A3D77_00505</name>
</gene>
<evidence type="ECO:0000313" key="15">
    <source>
        <dbReference type="Proteomes" id="UP000176923"/>
    </source>
</evidence>
<comment type="subcellular location">
    <subcellularLocation>
        <location evidence="2">Cell membrane</location>
    </subcellularLocation>
</comment>
<dbReference type="GO" id="GO:0006355">
    <property type="term" value="P:regulation of DNA-templated transcription"/>
    <property type="evidence" value="ECO:0007669"/>
    <property type="project" value="InterPro"/>
</dbReference>
<evidence type="ECO:0000256" key="7">
    <source>
        <dbReference type="ARBA" id="ARBA00022741"/>
    </source>
</evidence>